<dbReference type="PANTHER" id="PTHR36983:SF2">
    <property type="entry name" value="DNAJ HOMOLOG SUBFAMILY C MEMBER 13"/>
    <property type="match status" value="1"/>
</dbReference>
<sequence>MRCLCLKAMAVTYARHHITIGSFIDSKYIVNMLSKCTNPAERDHLIFLISKLVQNKDNVRELLCAGILPLLVDTAVLAHLHVNRAKIHNQADVATKNDGTAEWYYTDKEGERQGPVTFNEVNISDNSTHAHVASSRICLLF</sequence>
<proteinExistence type="predicted"/>
<dbReference type="Proteomes" id="UP000271098">
    <property type="component" value="Unassembled WGS sequence"/>
</dbReference>
<organism evidence="3">
    <name type="scientific">Gongylonema pulchrum</name>
    <dbReference type="NCBI Taxonomy" id="637853"/>
    <lineage>
        <taxon>Eukaryota</taxon>
        <taxon>Metazoa</taxon>
        <taxon>Ecdysozoa</taxon>
        <taxon>Nematoda</taxon>
        <taxon>Chromadorea</taxon>
        <taxon>Rhabditida</taxon>
        <taxon>Spirurina</taxon>
        <taxon>Spiruromorpha</taxon>
        <taxon>Spiruroidea</taxon>
        <taxon>Gongylonematidae</taxon>
        <taxon>Gongylonema</taxon>
    </lineage>
</organism>
<keyword evidence="2" id="KW-1185">Reference proteome</keyword>
<dbReference type="GO" id="GO:0006898">
    <property type="term" value="P:receptor-mediated endocytosis"/>
    <property type="evidence" value="ECO:0007669"/>
    <property type="project" value="TreeGrafter"/>
</dbReference>
<reference evidence="1 2" key="2">
    <citation type="submission" date="2018-11" db="EMBL/GenBank/DDBJ databases">
        <authorList>
            <consortium name="Pathogen Informatics"/>
        </authorList>
    </citation>
    <scope>NUCLEOTIDE SEQUENCE [LARGE SCALE GENOMIC DNA]</scope>
</reference>
<dbReference type="OrthoDB" id="69656at2759"/>
<evidence type="ECO:0000313" key="2">
    <source>
        <dbReference type="Proteomes" id="UP000271098"/>
    </source>
</evidence>
<reference evidence="3" key="1">
    <citation type="submission" date="2016-06" db="UniProtKB">
        <authorList>
            <consortium name="WormBaseParasite"/>
        </authorList>
    </citation>
    <scope>IDENTIFICATION</scope>
</reference>
<protein>
    <submittedName>
        <fullName evidence="3">Arm_2 domain-containing protein</fullName>
    </submittedName>
</protein>
<dbReference type="WBParaSite" id="GPUH_0002054401-mRNA-1">
    <property type="protein sequence ID" value="GPUH_0002054401-mRNA-1"/>
    <property type="gene ID" value="GPUH_0002054401"/>
</dbReference>
<evidence type="ECO:0000313" key="1">
    <source>
        <dbReference type="EMBL" id="VDN36223.1"/>
    </source>
</evidence>
<name>A0A183EHS8_9BILA</name>
<dbReference type="GO" id="GO:0010008">
    <property type="term" value="C:endosome membrane"/>
    <property type="evidence" value="ECO:0007669"/>
    <property type="project" value="TreeGrafter"/>
</dbReference>
<dbReference type="AlphaFoldDB" id="A0A183EHS8"/>
<accession>A0A183EHS8</accession>
<dbReference type="PANTHER" id="PTHR36983">
    <property type="entry name" value="DNAJ HOMOLOG SUBFAMILY C MEMBER 13"/>
    <property type="match status" value="1"/>
</dbReference>
<dbReference type="GO" id="GO:0007032">
    <property type="term" value="P:endosome organization"/>
    <property type="evidence" value="ECO:0007669"/>
    <property type="project" value="InterPro"/>
</dbReference>
<dbReference type="EMBL" id="UYRT01090596">
    <property type="protein sequence ID" value="VDN36223.1"/>
    <property type="molecule type" value="Genomic_DNA"/>
</dbReference>
<dbReference type="GO" id="GO:2000641">
    <property type="term" value="P:regulation of early endosome to late endosome transport"/>
    <property type="evidence" value="ECO:0007669"/>
    <property type="project" value="InterPro"/>
</dbReference>
<dbReference type="InterPro" id="IPR044978">
    <property type="entry name" value="GRV2/DNAJC13"/>
</dbReference>
<gene>
    <name evidence="1" type="ORF">GPUH_LOCUS20519</name>
</gene>
<evidence type="ECO:0000313" key="3">
    <source>
        <dbReference type="WBParaSite" id="GPUH_0002054401-mRNA-1"/>
    </source>
</evidence>